<accession>A0A3S0KNH1</accession>
<dbReference type="Gene3D" id="2.60.120.10">
    <property type="entry name" value="Jelly Rolls"/>
    <property type="match status" value="1"/>
</dbReference>
<dbReference type="CDD" id="cd00038">
    <property type="entry name" value="CAP_ED"/>
    <property type="match status" value="1"/>
</dbReference>
<comment type="caution">
    <text evidence="5">The sequence shown here is derived from an EMBL/GenBank/DDBJ whole genome shotgun (WGS) entry which is preliminary data.</text>
</comment>
<gene>
    <name evidence="5" type="ORF">EJ104_00530</name>
</gene>
<dbReference type="PANTHER" id="PTHR24567">
    <property type="entry name" value="CRP FAMILY TRANSCRIPTIONAL REGULATORY PROTEIN"/>
    <property type="match status" value="1"/>
</dbReference>
<evidence type="ECO:0000313" key="5">
    <source>
        <dbReference type="EMBL" id="RTR30775.1"/>
    </source>
</evidence>
<dbReference type="GO" id="GO:0003677">
    <property type="term" value="F:DNA binding"/>
    <property type="evidence" value="ECO:0007669"/>
    <property type="project" value="UniProtKB-KW"/>
</dbReference>
<keyword evidence="1" id="KW-0805">Transcription regulation</keyword>
<dbReference type="InterPro" id="IPR014710">
    <property type="entry name" value="RmlC-like_jellyroll"/>
</dbReference>
<dbReference type="InterPro" id="IPR036388">
    <property type="entry name" value="WH-like_DNA-bd_sf"/>
</dbReference>
<evidence type="ECO:0000313" key="6">
    <source>
        <dbReference type="Proteomes" id="UP000277766"/>
    </source>
</evidence>
<dbReference type="PANTHER" id="PTHR24567:SF74">
    <property type="entry name" value="HTH-TYPE TRANSCRIPTIONAL REGULATOR ARCR"/>
    <property type="match status" value="1"/>
</dbReference>
<feature type="domain" description="Cyclic nucleotide-binding" evidence="4">
    <location>
        <begin position="12"/>
        <end position="114"/>
    </location>
</feature>
<dbReference type="Proteomes" id="UP000277766">
    <property type="component" value="Unassembled WGS sequence"/>
</dbReference>
<dbReference type="PROSITE" id="PS50042">
    <property type="entry name" value="CNMP_BINDING_3"/>
    <property type="match status" value="1"/>
</dbReference>
<name>A0A3S0KNH1_9DEIO</name>
<dbReference type="Gene3D" id="1.10.10.10">
    <property type="entry name" value="Winged helix-like DNA-binding domain superfamily/Winged helix DNA-binding domain"/>
    <property type="match status" value="1"/>
</dbReference>
<reference evidence="5 6" key="1">
    <citation type="submission" date="2018-12" db="EMBL/GenBank/DDBJ databases">
        <title>Deinococcus radiophilus ATCC 27603 genome sequencing and assembly.</title>
        <authorList>
            <person name="Maclea K.S."/>
            <person name="Maynard C.R."/>
        </authorList>
    </citation>
    <scope>NUCLEOTIDE SEQUENCE [LARGE SCALE GENOMIC DNA]</scope>
    <source>
        <strain evidence="5 6">ATCC 27603</strain>
    </source>
</reference>
<evidence type="ECO:0000256" key="3">
    <source>
        <dbReference type="ARBA" id="ARBA00023163"/>
    </source>
</evidence>
<dbReference type="AlphaFoldDB" id="A0A3S0KNH1"/>
<dbReference type="Pfam" id="PF13545">
    <property type="entry name" value="HTH_Crp_2"/>
    <property type="match status" value="1"/>
</dbReference>
<dbReference type="InterPro" id="IPR018488">
    <property type="entry name" value="cNMP-bd_CS"/>
</dbReference>
<sequence length="227" mass="24522">MSVAEKLRQNPLFAGAGEEAIREVARVAVAYQYAPGEVLLTQDRGGELLHLLTSGAVRISRLGSGQLERTVSELYAPDLVGETALLLGGERSATVTATMPTTTLALHRPHLEVIARRDPTLLWNLASILAQRVCDLNDELIAAGHSTDAALVHVVSGLYAQRLKAGLADAHILPLGYAELMERMATSRETVSRSLKRFQTRGLLSMNDGRLHLLQPDALVAFDPEGD</sequence>
<evidence type="ECO:0000256" key="2">
    <source>
        <dbReference type="ARBA" id="ARBA00023125"/>
    </source>
</evidence>
<dbReference type="OrthoDB" id="61017at2"/>
<dbReference type="InterPro" id="IPR036390">
    <property type="entry name" value="WH_DNA-bd_sf"/>
</dbReference>
<protein>
    <submittedName>
        <fullName evidence="5">Crp/Fnr family transcriptional regulator</fullName>
    </submittedName>
</protein>
<dbReference type="GO" id="GO:0003700">
    <property type="term" value="F:DNA-binding transcription factor activity"/>
    <property type="evidence" value="ECO:0007669"/>
    <property type="project" value="TreeGrafter"/>
</dbReference>
<keyword evidence="6" id="KW-1185">Reference proteome</keyword>
<evidence type="ECO:0000259" key="4">
    <source>
        <dbReference type="PROSITE" id="PS50042"/>
    </source>
</evidence>
<dbReference type="GO" id="GO:0005829">
    <property type="term" value="C:cytosol"/>
    <property type="evidence" value="ECO:0007669"/>
    <property type="project" value="TreeGrafter"/>
</dbReference>
<dbReference type="Pfam" id="PF00027">
    <property type="entry name" value="cNMP_binding"/>
    <property type="match status" value="1"/>
</dbReference>
<proteinExistence type="predicted"/>
<dbReference type="SUPFAM" id="SSF51206">
    <property type="entry name" value="cAMP-binding domain-like"/>
    <property type="match status" value="1"/>
</dbReference>
<dbReference type="InterPro" id="IPR018490">
    <property type="entry name" value="cNMP-bd_dom_sf"/>
</dbReference>
<evidence type="ECO:0000256" key="1">
    <source>
        <dbReference type="ARBA" id="ARBA00023015"/>
    </source>
</evidence>
<dbReference type="PROSITE" id="PS00889">
    <property type="entry name" value="CNMP_BINDING_2"/>
    <property type="match status" value="1"/>
</dbReference>
<dbReference type="RefSeq" id="WP_126350803.1">
    <property type="nucleotide sequence ID" value="NZ_CP086380.1"/>
</dbReference>
<dbReference type="InterPro" id="IPR012318">
    <property type="entry name" value="HTH_CRP"/>
</dbReference>
<organism evidence="5 6">
    <name type="scientific">Deinococcus radiophilus</name>
    <dbReference type="NCBI Taxonomy" id="32062"/>
    <lineage>
        <taxon>Bacteria</taxon>
        <taxon>Thermotogati</taxon>
        <taxon>Deinococcota</taxon>
        <taxon>Deinococci</taxon>
        <taxon>Deinococcales</taxon>
        <taxon>Deinococcaceae</taxon>
        <taxon>Deinococcus</taxon>
    </lineage>
</organism>
<dbReference type="EMBL" id="RXPE01000001">
    <property type="protein sequence ID" value="RTR30775.1"/>
    <property type="molecule type" value="Genomic_DNA"/>
</dbReference>
<keyword evidence="3" id="KW-0804">Transcription</keyword>
<dbReference type="SMART" id="SM00100">
    <property type="entry name" value="cNMP"/>
    <property type="match status" value="1"/>
</dbReference>
<dbReference type="InterPro" id="IPR050397">
    <property type="entry name" value="Env_Response_Regulators"/>
</dbReference>
<dbReference type="SUPFAM" id="SSF46785">
    <property type="entry name" value="Winged helix' DNA-binding domain"/>
    <property type="match status" value="1"/>
</dbReference>
<dbReference type="InterPro" id="IPR000595">
    <property type="entry name" value="cNMP-bd_dom"/>
</dbReference>
<keyword evidence="2" id="KW-0238">DNA-binding</keyword>